<gene>
    <name evidence="2" type="ORF">E2C01_007685</name>
</gene>
<accession>A0A5B7CYS3</accession>
<dbReference type="EMBL" id="VSRR010000388">
    <property type="protein sequence ID" value="MPC14907.1"/>
    <property type="molecule type" value="Genomic_DNA"/>
</dbReference>
<dbReference type="AlphaFoldDB" id="A0A5B7CYS3"/>
<feature type="compositionally biased region" description="Basic and acidic residues" evidence="1">
    <location>
        <begin position="7"/>
        <end position="19"/>
    </location>
</feature>
<evidence type="ECO:0000256" key="1">
    <source>
        <dbReference type="SAM" id="MobiDB-lite"/>
    </source>
</evidence>
<proteinExistence type="predicted"/>
<name>A0A5B7CYS3_PORTR</name>
<evidence type="ECO:0000313" key="2">
    <source>
        <dbReference type="EMBL" id="MPC14907.1"/>
    </source>
</evidence>
<protein>
    <submittedName>
        <fullName evidence="2">Uncharacterized protein</fullName>
    </submittedName>
</protein>
<sequence>MVLEFTGENKKEKKRKVEDLQESTGEMALESIDGKNGKKGNVLELEFTEDKKKGKKMKVDELTGEIGLEKGIEKKKKDEQWAQTLLDLIDAFNRLEIKETQYPEIEGLEKERHEDTMDCNDDDEHICLVVGDTCECLLHEDECTSSDDDDDGDASERRSRVVFVIPVSVVRPLRSHFEAMVEENERPQAGFQFSNFGR</sequence>
<reference evidence="2 3" key="1">
    <citation type="submission" date="2019-05" db="EMBL/GenBank/DDBJ databases">
        <title>Another draft genome of Portunus trituberculatus and its Hox gene families provides insights of decapod evolution.</title>
        <authorList>
            <person name="Jeong J.-H."/>
            <person name="Song I."/>
            <person name="Kim S."/>
            <person name="Choi T."/>
            <person name="Kim D."/>
            <person name="Ryu S."/>
            <person name="Kim W."/>
        </authorList>
    </citation>
    <scope>NUCLEOTIDE SEQUENCE [LARGE SCALE GENOMIC DNA]</scope>
    <source>
        <tissue evidence="2">Muscle</tissue>
    </source>
</reference>
<organism evidence="2 3">
    <name type="scientific">Portunus trituberculatus</name>
    <name type="common">Swimming crab</name>
    <name type="synonym">Neptunus trituberculatus</name>
    <dbReference type="NCBI Taxonomy" id="210409"/>
    <lineage>
        <taxon>Eukaryota</taxon>
        <taxon>Metazoa</taxon>
        <taxon>Ecdysozoa</taxon>
        <taxon>Arthropoda</taxon>
        <taxon>Crustacea</taxon>
        <taxon>Multicrustacea</taxon>
        <taxon>Malacostraca</taxon>
        <taxon>Eumalacostraca</taxon>
        <taxon>Eucarida</taxon>
        <taxon>Decapoda</taxon>
        <taxon>Pleocyemata</taxon>
        <taxon>Brachyura</taxon>
        <taxon>Eubrachyura</taxon>
        <taxon>Portunoidea</taxon>
        <taxon>Portunidae</taxon>
        <taxon>Portuninae</taxon>
        <taxon>Portunus</taxon>
    </lineage>
</organism>
<feature type="region of interest" description="Disordered" evidence="1">
    <location>
        <begin position="1"/>
        <end position="35"/>
    </location>
</feature>
<dbReference type="Proteomes" id="UP000324222">
    <property type="component" value="Unassembled WGS sequence"/>
</dbReference>
<keyword evidence="3" id="KW-1185">Reference proteome</keyword>
<comment type="caution">
    <text evidence="2">The sequence shown here is derived from an EMBL/GenBank/DDBJ whole genome shotgun (WGS) entry which is preliminary data.</text>
</comment>
<evidence type="ECO:0000313" key="3">
    <source>
        <dbReference type="Proteomes" id="UP000324222"/>
    </source>
</evidence>